<reference evidence="1" key="1">
    <citation type="submission" date="2022-11" db="EMBL/GenBank/DDBJ databases">
        <title>Genome Sequence of Boeremia exigua.</title>
        <authorList>
            <person name="Buettner E."/>
        </authorList>
    </citation>
    <scope>NUCLEOTIDE SEQUENCE</scope>
    <source>
        <strain evidence="1">CU02</strain>
    </source>
</reference>
<protein>
    <submittedName>
        <fullName evidence="1">Uncharacterized protein</fullName>
    </submittedName>
</protein>
<organism evidence="1 2">
    <name type="scientific">Boeremia exigua</name>
    <dbReference type="NCBI Taxonomy" id="749465"/>
    <lineage>
        <taxon>Eukaryota</taxon>
        <taxon>Fungi</taxon>
        <taxon>Dikarya</taxon>
        <taxon>Ascomycota</taxon>
        <taxon>Pezizomycotina</taxon>
        <taxon>Dothideomycetes</taxon>
        <taxon>Pleosporomycetidae</taxon>
        <taxon>Pleosporales</taxon>
        <taxon>Pleosporineae</taxon>
        <taxon>Didymellaceae</taxon>
        <taxon>Boeremia</taxon>
    </lineage>
</organism>
<gene>
    <name evidence="1" type="ORF">OPT61_g3805</name>
</gene>
<proteinExistence type="predicted"/>
<evidence type="ECO:0000313" key="1">
    <source>
        <dbReference type="EMBL" id="KAJ8114287.1"/>
    </source>
</evidence>
<evidence type="ECO:0000313" key="2">
    <source>
        <dbReference type="Proteomes" id="UP001153331"/>
    </source>
</evidence>
<dbReference type="EMBL" id="JAPHNI010000203">
    <property type="protein sequence ID" value="KAJ8114287.1"/>
    <property type="molecule type" value="Genomic_DNA"/>
</dbReference>
<name>A0ACC2IGK2_9PLEO</name>
<dbReference type="Proteomes" id="UP001153331">
    <property type="component" value="Unassembled WGS sequence"/>
</dbReference>
<comment type="caution">
    <text evidence="1">The sequence shown here is derived from an EMBL/GenBank/DDBJ whole genome shotgun (WGS) entry which is preliminary data.</text>
</comment>
<keyword evidence="2" id="KW-1185">Reference proteome</keyword>
<accession>A0ACC2IGK2</accession>
<sequence length="221" mass="24491">MEQHHLQHAETIHRGRSNVLIPNPRYVSDAETPRYAAFRLMNGLIQAAQDDILRAVHQLKESGLKSQTTAAHGSNFHQEWFGVWRRYSPTSVITSAETQANPKQAASIQNFMRVLDGNLGGISAKLRATDEPAWFRAQYQHRGVADLIRRGAEAQPTKPTTKLLEQCSSRRNNSAFRLGGIGTMLAVSSGEGTAYHYDTHDDAHQYSIVIALGRGGVLHLP</sequence>